<organism evidence="7 8">
    <name type="scientific">Thalassotalea castellviae</name>
    <dbReference type="NCBI Taxonomy" id="3075612"/>
    <lineage>
        <taxon>Bacteria</taxon>
        <taxon>Pseudomonadati</taxon>
        <taxon>Pseudomonadota</taxon>
        <taxon>Gammaproteobacteria</taxon>
        <taxon>Alteromonadales</taxon>
        <taxon>Colwelliaceae</taxon>
        <taxon>Thalassotalea</taxon>
    </lineage>
</organism>
<evidence type="ECO:0000256" key="2">
    <source>
        <dbReference type="ARBA" id="ARBA00010447"/>
    </source>
</evidence>
<dbReference type="PROSITE" id="PS00595">
    <property type="entry name" value="AA_TRANSFER_CLASS_5"/>
    <property type="match status" value="1"/>
</dbReference>
<sequence>MSNLSPWKKDFSIFVPQAQPYLCYLDTAATCLTPKHVAEAMFHYQCYSHANSHQEKDQINSSEIDKLEQAREKVACFIGAQQRQSIVFNTGATDGVNQVAYGYVEPIIVAALKKGQHCNIVISAAEHHSNILAWQRLVKAYQVELRIAPLAIDGLIDIARLALLLDENTCILAFSHCSNVIGKMNPVEKICQLAKSKGIATLIDGAQAVLRSHCTVATIDCDFYVFSAHKIYGPTGCGVLYVKPDILREMLPSQWGAGMAKNVNYKESEFFSGPSRFESSTPNMASIVGLVEAIDYLNDLSLKEINLYLDDLAMYMHKSLSELAFYRPVVDKKITLRQAKMSTLVSFQCQNIHCQDVASLLRSENIALSCGNHAAQPLHSALAIEETLRVSLGIYNGYADIDKLIASLSHCHQMMALEDFV</sequence>
<dbReference type="RefSeq" id="WP_311578261.1">
    <property type="nucleotide sequence ID" value="NZ_JAVRIF010000002.1"/>
</dbReference>
<feature type="domain" description="Aminotransferase class V" evidence="6">
    <location>
        <begin position="24"/>
        <end position="404"/>
    </location>
</feature>
<name>A0ABU3A221_9GAMM</name>
<dbReference type="PANTHER" id="PTHR43586">
    <property type="entry name" value="CYSTEINE DESULFURASE"/>
    <property type="match status" value="1"/>
</dbReference>
<dbReference type="EMBL" id="JAVRIF010000002">
    <property type="protein sequence ID" value="MDT0602986.1"/>
    <property type="molecule type" value="Genomic_DNA"/>
</dbReference>
<dbReference type="InterPro" id="IPR015422">
    <property type="entry name" value="PyrdxlP-dep_Trfase_small"/>
</dbReference>
<dbReference type="InterPro" id="IPR020578">
    <property type="entry name" value="Aminotrans_V_PyrdxlP_BS"/>
</dbReference>
<dbReference type="Gene3D" id="3.90.1150.10">
    <property type="entry name" value="Aspartate Aminotransferase, domain 1"/>
    <property type="match status" value="1"/>
</dbReference>
<dbReference type="Pfam" id="PF00266">
    <property type="entry name" value="Aminotran_5"/>
    <property type="match status" value="1"/>
</dbReference>
<dbReference type="PANTHER" id="PTHR43586:SF8">
    <property type="entry name" value="CYSTEINE DESULFURASE 1, CHLOROPLASTIC"/>
    <property type="match status" value="1"/>
</dbReference>
<dbReference type="InterPro" id="IPR015424">
    <property type="entry name" value="PyrdxlP-dep_Trfase"/>
</dbReference>
<keyword evidence="3" id="KW-0663">Pyridoxal phosphate</keyword>
<evidence type="ECO:0000256" key="5">
    <source>
        <dbReference type="RuleBase" id="RU004504"/>
    </source>
</evidence>
<keyword evidence="7" id="KW-0808">Transferase</keyword>
<evidence type="ECO:0000313" key="8">
    <source>
        <dbReference type="Proteomes" id="UP001266357"/>
    </source>
</evidence>
<proteinExistence type="inferred from homology"/>
<evidence type="ECO:0000256" key="1">
    <source>
        <dbReference type="ARBA" id="ARBA00001933"/>
    </source>
</evidence>
<comment type="cofactor">
    <cofactor evidence="1 5">
        <name>pyridoxal 5'-phosphate</name>
        <dbReference type="ChEBI" id="CHEBI:597326"/>
    </cofactor>
</comment>
<gene>
    <name evidence="7" type="ORF">RM573_05220</name>
</gene>
<comment type="similarity">
    <text evidence="2">Belongs to the class-V pyridoxal-phosphate-dependent aminotransferase family. Csd subfamily.</text>
</comment>
<accession>A0ABU3A221</accession>
<dbReference type="SUPFAM" id="SSF53383">
    <property type="entry name" value="PLP-dependent transferases"/>
    <property type="match status" value="1"/>
</dbReference>
<comment type="catalytic activity">
    <reaction evidence="4">
        <text>(sulfur carrier)-H + L-cysteine = (sulfur carrier)-SH + L-alanine</text>
        <dbReference type="Rhea" id="RHEA:43892"/>
        <dbReference type="Rhea" id="RHEA-COMP:14737"/>
        <dbReference type="Rhea" id="RHEA-COMP:14739"/>
        <dbReference type="ChEBI" id="CHEBI:29917"/>
        <dbReference type="ChEBI" id="CHEBI:35235"/>
        <dbReference type="ChEBI" id="CHEBI:57972"/>
        <dbReference type="ChEBI" id="CHEBI:64428"/>
        <dbReference type="EC" id="2.8.1.7"/>
    </reaction>
</comment>
<evidence type="ECO:0000259" key="6">
    <source>
        <dbReference type="Pfam" id="PF00266"/>
    </source>
</evidence>
<comment type="caution">
    <text evidence="7">The sequence shown here is derived from an EMBL/GenBank/DDBJ whole genome shotgun (WGS) entry which is preliminary data.</text>
</comment>
<protein>
    <submittedName>
        <fullName evidence="7">Aminotransferase class V-fold PLP-dependent enzyme</fullName>
    </submittedName>
</protein>
<dbReference type="Proteomes" id="UP001266357">
    <property type="component" value="Unassembled WGS sequence"/>
</dbReference>
<keyword evidence="7" id="KW-0032">Aminotransferase</keyword>
<evidence type="ECO:0000313" key="7">
    <source>
        <dbReference type="EMBL" id="MDT0602986.1"/>
    </source>
</evidence>
<reference evidence="7 8" key="1">
    <citation type="submission" date="2023-09" db="EMBL/GenBank/DDBJ databases">
        <authorList>
            <person name="Rey-Velasco X."/>
        </authorList>
    </citation>
    <scope>NUCLEOTIDE SEQUENCE [LARGE SCALE GENOMIC DNA]</scope>
    <source>
        <strain evidence="7 8">W431</strain>
    </source>
</reference>
<keyword evidence="8" id="KW-1185">Reference proteome</keyword>
<evidence type="ECO:0000256" key="4">
    <source>
        <dbReference type="ARBA" id="ARBA00050776"/>
    </source>
</evidence>
<dbReference type="Gene3D" id="3.40.640.10">
    <property type="entry name" value="Type I PLP-dependent aspartate aminotransferase-like (Major domain)"/>
    <property type="match status" value="1"/>
</dbReference>
<dbReference type="InterPro" id="IPR000192">
    <property type="entry name" value="Aminotrans_V_dom"/>
</dbReference>
<dbReference type="GO" id="GO:0008483">
    <property type="term" value="F:transaminase activity"/>
    <property type="evidence" value="ECO:0007669"/>
    <property type="project" value="UniProtKB-KW"/>
</dbReference>
<evidence type="ECO:0000256" key="3">
    <source>
        <dbReference type="ARBA" id="ARBA00022898"/>
    </source>
</evidence>
<dbReference type="InterPro" id="IPR015421">
    <property type="entry name" value="PyrdxlP-dep_Trfase_major"/>
</dbReference>